<dbReference type="Proteomes" id="UP000077315">
    <property type="component" value="Unassembled WGS sequence"/>
</dbReference>
<sequence length="391" mass="40978">MKLSASIGALLAIVSFSAVKAAPAVSTVLNGSSHTFTLTNNPSFKPNATRAILKARGKYARFSNDPTTFATGTIPMVDYEGDVEYYGTVQVGTPPQSLKLDFDTGSADLWFASTLCSSCGSGQTKYNPSKSGTYKSSSKTWSISYGDGSSASGTVGYDTVNLGGLSITGQGIELAKKESSSFQSDPVDGLLGLAFDSIITASGVKTPMDNLISQDLISQPIFGVYLGKSSTTGVGEYVFGGYNSDHIDGDLTTVPIDNSDGFWKISVDDATVGSSSTGSFDAIIDTGTTLLVLTQSVADSIAEIYGATDNGDGTYNIDCDTSNYEPLEFSINGATFSVPPEDIVFQQSGSSCVASFGYADMDFGILGDVFIKNNYVIFNQEVPEVQIAPVK</sequence>
<evidence type="ECO:0000256" key="3">
    <source>
        <dbReference type="ARBA" id="ARBA00022729"/>
    </source>
</evidence>
<evidence type="ECO:0000256" key="9">
    <source>
        <dbReference type="PIRSR" id="PIRSR601461-2"/>
    </source>
</evidence>
<evidence type="ECO:0000313" key="14">
    <source>
        <dbReference type="Proteomes" id="UP000077315"/>
    </source>
</evidence>
<evidence type="ECO:0000256" key="6">
    <source>
        <dbReference type="ARBA" id="ARBA00023145"/>
    </source>
</evidence>
<dbReference type="OrthoDB" id="2747330at2759"/>
<name>A0A163EHS7_PHYB8</name>
<dbReference type="AlphaFoldDB" id="A0A163EHS7"/>
<dbReference type="FunFam" id="2.40.70.10:FF:000008">
    <property type="entry name" value="Cathepsin D"/>
    <property type="match status" value="1"/>
</dbReference>
<keyword evidence="2 10" id="KW-0645">Protease</keyword>
<dbReference type="PRINTS" id="PR00792">
    <property type="entry name" value="PEPSIN"/>
</dbReference>
<evidence type="ECO:0000256" key="11">
    <source>
        <dbReference type="SAM" id="SignalP"/>
    </source>
</evidence>
<dbReference type="PROSITE" id="PS51767">
    <property type="entry name" value="PEPTIDASE_A1"/>
    <property type="match status" value="1"/>
</dbReference>
<evidence type="ECO:0000313" key="13">
    <source>
        <dbReference type="EMBL" id="OAD78720.1"/>
    </source>
</evidence>
<comment type="similarity">
    <text evidence="1 10">Belongs to the peptidase A1 family.</text>
</comment>
<evidence type="ECO:0000256" key="7">
    <source>
        <dbReference type="ARBA" id="ARBA00023157"/>
    </source>
</evidence>
<dbReference type="FunCoup" id="A0A163EHS7">
    <property type="interactions" value="61"/>
</dbReference>
<evidence type="ECO:0000256" key="8">
    <source>
        <dbReference type="PIRSR" id="PIRSR601461-1"/>
    </source>
</evidence>
<dbReference type="RefSeq" id="XP_018296760.1">
    <property type="nucleotide sequence ID" value="XM_018439108.1"/>
</dbReference>
<dbReference type="GO" id="GO:0006508">
    <property type="term" value="P:proteolysis"/>
    <property type="evidence" value="ECO:0007669"/>
    <property type="project" value="UniProtKB-KW"/>
</dbReference>
<dbReference type="InterPro" id="IPR021109">
    <property type="entry name" value="Peptidase_aspartic_dom_sf"/>
</dbReference>
<feature type="active site" evidence="8">
    <location>
        <position position="285"/>
    </location>
</feature>
<keyword evidence="6" id="KW-0865">Zymogen</keyword>
<keyword evidence="7 9" id="KW-1015">Disulfide bond</keyword>
<dbReference type="InterPro" id="IPR001969">
    <property type="entry name" value="Aspartic_peptidase_AS"/>
</dbReference>
<keyword evidence="4 10" id="KW-0064">Aspartyl protease</keyword>
<dbReference type="STRING" id="763407.A0A163EHS7"/>
<evidence type="ECO:0000256" key="1">
    <source>
        <dbReference type="ARBA" id="ARBA00007447"/>
    </source>
</evidence>
<dbReference type="PROSITE" id="PS00141">
    <property type="entry name" value="ASP_PROTEASE"/>
    <property type="match status" value="1"/>
</dbReference>
<dbReference type="PANTHER" id="PTHR47966:SF1">
    <property type="entry name" value="ASPARTYL PROTEINASE"/>
    <property type="match status" value="1"/>
</dbReference>
<feature type="chain" id="PRO_5007842487" evidence="11">
    <location>
        <begin position="22"/>
        <end position="391"/>
    </location>
</feature>
<dbReference type="Pfam" id="PF00026">
    <property type="entry name" value="Asp"/>
    <property type="match status" value="1"/>
</dbReference>
<gene>
    <name evidence="13" type="ORF">PHYBLDRAFT_18562</name>
</gene>
<feature type="active site" evidence="8">
    <location>
        <position position="103"/>
    </location>
</feature>
<protein>
    <submittedName>
        <fullName evidence="13">Secreted aspartyl protease</fullName>
    </submittedName>
</protein>
<dbReference type="PANTHER" id="PTHR47966">
    <property type="entry name" value="BETA-SITE APP-CLEAVING ENZYME, ISOFORM A-RELATED"/>
    <property type="match status" value="1"/>
</dbReference>
<dbReference type="Gene3D" id="2.40.70.10">
    <property type="entry name" value="Acid Proteases"/>
    <property type="match status" value="2"/>
</dbReference>
<evidence type="ECO:0000256" key="2">
    <source>
        <dbReference type="ARBA" id="ARBA00022670"/>
    </source>
</evidence>
<dbReference type="SUPFAM" id="SSF50630">
    <property type="entry name" value="Acid proteases"/>
    <property type="match status" value="1"/>
</dbReference>
<dbReference type="GO" id="GO:0004190">
    <property type="term" value="F:aspartic-type endopeptidase activity"/>
    <property type="evidence" value="ECO:0007669"/>
    <property type="project" value="UniProtKB-KW"/>
</dbReference>
<dbReference type="InterPro" id="IPR033121">
    <property type="entry name" value="PEPTIDASE_A1"/>
</dbReference>
<evidence type="ECO:0000256" key="4">
    <source>
        <dbReference type="ARBA" id="ARBA00022750"/>
    </source>
</evidence>
<feature type="disulfide bond" evidence="9">
    <location>
        <begin position="319"/>
        <end position="352"/>
    </location>
</feature>
<proteinExistence type="inferred from homology"/>
<organism evidence="13 14">
    <name type="scientific">Phycomyces blakesleeanus (strain ATCC 8743b / DSM 1359 / FGSC 10004 / NBRC 33097 / NRRL 1555)</name>
    <dbReference type="NCBI Taxonomy" id="763407"/>
    <lineage>
        <taxon>Eukaryota</taxon>
        <taxon>Fungi</taxon>
        <taxon>Fungi incertae sedis</taxon>
        <taxon>Mucoromycota</taxon>
        <taxon>Mucoromycotina</taxon>
        <taxon>Mucoromycetes</taxon>
        <taxon>Mucorales</taxon>
        <taxon>Phycomycetaceae</taxon>
        <taxon>Phycomyces</taxon>
    </lineage>
</organism>
<evidence type="ECO:0000256" key="10">
    <source>
        <dbReference type="RuleBase" id="RU000454"/>
    </source>
</evidence>
<evidence type="ECO:0000259" key="12">
    <source>
        <dbReference type="PROSITE" id="PS51767"/>
    </source>
</evidence>
<keyword evidence="5 10" id="KW-0378">Hydrolase</keyword>
<feature type="signal peptide" evidence="11">
    <location>
        <begin position="1"/>
        <end position="21"/>
    </location>
</feature>
<dbReference type="InterPro" id="IPR001461">
    <property type="entry name" value="Aspartic_peptidase_A1"/>
</dbReference>
<keyword evidence="14" id="KW-1185">Reference proteome</keyword>
<dbReference type="InParanoid" id="A0A163EHS7"/>
<dbReference type="GeneID" id="29000014"/>
<keyword evidence="3 11" id="KW-0732">Signal</keyword>
<dbReference type="EMBL" id="KV440973">
    <property type="protein sequence ID" value="OAD78720.1"/>
    <property type="molecule type" value="Genomic_DNA"/>
</dbReference>
<evidence type="ECO:0000256" key="5">
    <source>
        <dbReference type="ARBA" id="ARBA00022801"/>
    </source>
</evidence>
<feature type="domain" description="Peptidase A1" evidence="12">
    <location>
        <begin position="85"/>
        <end position="388"/>
    </location>
</feature>
<reference evidence="14" key="1">
    <citation type="submission" date="2015-06" db="EMBL/GenBank/DDBJ databases">
        <title>Expansion of signal transduction pathways in fungi by whole-genome duplication.</title>
        <authorList>
            <consortium name="DOE Joint Genome Institute"/>
            <person name="Corrochano L.M."/>
            <person name="Kuo A."/>
            <person name="Marcet-Houben M."/>
            <person name="Polaino S."/>
            <person name="Salamov A."/>
            <person name="Villalobos J.M."/>
            <person name="Alvarez M.I."/>
            <person name="Avalos J."/>
            <person name="Benito E.P."/>
            <person name="Benoit I."/>
            <person name="Burger G."/>
            <person name="Camino L.P."/>
            <person name="Canovas D."/>
            <person name="Cerda-Olmedo E."/>
            <person name="Cheng J.-F."/>
            <person name="Dominguez A."/>
            <person name="Elias M."/>
            <person name="Eslava A.P."/>
            <person name="Glaser F."/>
            <person name="Grimwood J."/>
            <person name="Gutierrez G."/>
            <person name="Heitman J."/>
            <person name="Henrissat B."/>
            <person name="Iturriaga E.A."/>
            <person name="Lang B.F."/>
            <person name="Lavin J.L."/>
            <person name="Lee S."/>
            <person name="Li W."/>
            <person name="Lindquist E."/>
            <person name="Lopez-Garcia S."/>
            <person name="Luque E.M."/>
            <person name="Marcos A.T."/>
            <person name="Martin J."/>
            <person name="McCluskey K."/>
            <person name="Medina H.R."/>
            <person name="Miralles-Duran A."/>
            <person name="Miyazaki A."/>
            <person name="Munoz-Torres E."/>
            <person name="Oguiza J.A."/>
            <person name="Ohm R."/>
            <person name="Olmedo M."/>
            <person name="Orejas M."/>
            <person name="Ortiz-Castellanos L."/>
            <person name="Pisabarro A.G."/>
            <person name="Rodriguez-Romero J."/>
            <person name="Ruiz-Herrera J."/>
            <person name="Ruiz-Vazquez R."/>
            <person name="Sanz C."/>
            <person name="Schackwitz W."/>
            <person name="Schmutz J."/>
            <person name="Shahriari M."/>
            <person name="Shelest E."/>
            <person name="Silva-Franco F."/>
            <person name="Soanes D."/>
            <person name="Syed K."/>
            <person name="Tagua V.G."/>
            <person name="Talbot N.J."/>
            <person name="Thon M."/>
            <person name="De vries R.P."/>
            <person name="Wiebenga A."/>
            <person name="Yadav J.S."/>
            <person name="Braun E.L."/>
            <person name="Baker S."/>
            <person name="Garre V."/>
            <person name="Horwitz B."/>
            <person name="Torres-Martinez S."/>
            <person name="Idnurm A."/>
            <person name="Herrera-Estrella A."/>
            <person name="Gabaldon T."/>
            <person name="Grigoriev I.V."/>
        </authorList>
    </citation>
    <scope>NUCLEOTIDE SEQUENCE [LARGE SCALE GENOMIC DNA]</scope>
    <source>
        <strain evidence="14">NRRL 1555(-)</strain>
    </source>
</reference>
<dbReference type="VEuPathDB" id="FungiDB:PHYBLDRAFT_18562"/>
<accession>A0A163EHS7</accession>